<dbReference type="GO" id="GO:0016020">
    <property type="term" value="C:membrane"/>
    <property type="evidence" value="ECO:0007669"/>
    <property type="project" value="UniProtKB-SubCell"/>
</dbReference>
<evidence type="ECO:0000256" key="1">
    <source>
        <dbReference type="ARBA" id="ARBA00004370"/>
    </source>
</evidence>
<keyword evidence="4" id="KW-0808">Transferase</keyword>
<keyword evidence="8" id="KW-1185">Reference proteome</keyword>
<evidence type="ECO:0000256" key="6">
    <source>
        <dbReference type="SAM" id="MobiDB-lite"/>
    </source>
</evidence>
<evidence type="ECO:0000256" key="2">
    <source>
        <dbReference type="ARBA" id="ARBA00007647"/>
    </source>
</evidence>
<comment type="caution">
    <text evidence="7">The sequence shown here is derived from an EMBL/GenBank/DDBJ whole genome shotgun (WGS) entry which is preliminary data.</text>
</comment>
<comment type="subcellular location">
    <subcellularLocation>
        <location evidence="1">Membrane</location>
    </subcellularLocation>
</comment>
<gene>
    <name evidence="7" type="ORF">ACHAWO_001014</name>
</gene>
<keyword evidence="5" id="KW-0472">Membrane</keyword>
<dbReference type="AlphaFoldDB" id="A0ABD3PEI2"/>
<protein>
    <submittedName>
        <fullName evidence="7">Uncharacterized protein</fullName>
    </submittedName>
</protein>
<dbReference type="EMBL" id="JALLPJ020000657">
    <property type="protein sequence ID" value="KAL3786247.1"/>
    <property type="molecule type" value="Genomic_DNA"/>
</dbReference>
<evidence type="ECO:0000256" key="3">
    <source>
        <dbReference type="ARBA" id="ARBA00022676"/>
    </source>
</evidence>
<evidence type="ECO:0000256" key="4">
    <source>
        <dbReference type="ARBA" id="ARBA00022679"/>
    </source>
</evidence>
<evidence type="ECO:0000313" key="8">
    <source>
        <dbReference type="Proteomes" id="UP001530400"/>
    </source>
</evidence>
<feature type="compositionally biased region" description="Polar residues" evidence="6">
    <location>
        <begin position="52"/>
        <end position="63"/>
    </location>
</feature>
<reference evidence="7 8" key="1">
    <citation type="submission" date="2024-10" db="EMBL/GenBank/DDBJ databases">
        <title>Updated reference genomes for cyclostephanoid diatoms.</title>
        <authorList>
            <person name="Roberts W.R."/>
            <person name="Alverson A.J."/>
        </authorList>
    </citation>
    <scope>NUCLEOTIDE SEQUENCE [LARGE SCALE GENOMIC DNA]</scope>
    <source>
        <strain evidence="7 8">AJA010-31</strain>
    </source>
</reference>
<dbReference type="GO" id="GO:0016757">
    <property type="term" value="F:glycosyltransferase activity"/>
    <property type="evidence" value="ECO:0007669"/>
    <property type="project" value="UniProtKB-KW"/>
</dbReference>
<name>A0ABD3PEI2_9STRA</name>
<feature type="region of interest" description="Disordered" evidence="6">
    <location>
        <begin position="52"/>
        <end position="93"/>
    </location>
</feature>
<dbReference type="Proteomes" id="UP001530400">
    <property type="component" value="Unassembled WGS sequence"/>
</dbReference>
<sequence>MAGRSMKQKSAYNKSLFALSILIILLSTWSIICSHLFINTTSSNSGSLYLQSPNNLQSKGQQSRRVDANSAGSSLSSAKEPKDATKLNSQIYNPAPPTNTSRRFLTYARHGGRLNNQLIQFIGAIQTATVLKRKLIVPDEKVAVEWTGLLDDHFEIWDLSSLKQEYDIDWELGLDFNKEKAEKERVLHSQIPTECVLSKFQLGDLLNGGPEHWKKWDEKCPDIMSLGHELPLCSPKHSFCGDSEAKSEAYKIYQHLKLSQFMQSLLPPPKPLSVHSRRAGEGGYDWEICTNPTRTVCSEHIEKRDHSKYCNERTLRGNCAIWTDLSYAIKSKRIWRQDEKEYRFNLASDGTHDWSIDYNGQFTMANSTPWLTHMDEVVLDRLNNQKRTLLSLGRSSFIRERLGNQSDLLSKSQGIMYQLSSTILEMFSLVNSGYFVGGFYSTLSLNVCLLRGLHRLNDSNMCWLLIHPDSKYAVAPPAEDTINIPTDGSDAFENIPPALMSDVEHAFISSNDGKFFVIDRYRFMFKQSAKGKIPTYIAVLGQGEVPMTIEKQASGEVKIHANFTCSMGNQKSKATVHILSDGDSSAKDNPQTLFIVCDDLKYDNDVTIQPPLTLQSPDGFSVSIGSHLVGARNAPRKSWDGSIPTYEILNCLMPTDEEIDSGWLQSFLKHHTNIGVKTHVHIYNVNWHSGNLQSIMNAYRVRQAVSRHDWSIRAKSKSSAHETFVHNFARPAAKMDCMLRSRGVDSYATFGDIKEMMYNSAAADLKACQDNSAENCLVEIDVAPYGLVKGDESYNITDVKREKKECVNIKNVELAPWTLI</sequence>
<keyword evidence="3" id="KW-0328">Glycosyltransferase</keyword>
<evidence type="ECO:0000256" key="5">
    <source>
        <dbReference type="ARBA" id="ARBA00023136"/>
    </source>
</evidence>
<evidence type="ECO:0000313" key="7">
    <source>
        <dbReference type="EMBL" id="KAL3786247.1"/>
    </source>
</evidence>
<dbReference type="InterPro" id="IPR008166">
    <property type="entry name" value="Glyco_transf_92"/>
</dbReference>
<dbReference type="Pfam" id="PF01697">
    <property type="entry name" value="Glyco_transf_92"/>
    <property type="match status" value="1"/>
</dbReference>
<comment type="similarity">
    <text evidence="2">Belongs to the glycosyltransferase 92 family.</text>
</comment>
<organism evidence="7 8">
    <name type="scientific">Cyclotella atomus</name>
    <dbReference type="NCBI Taxonomy" id="382360"/>
    <lineage>
        <taxon>Eukaryota</taxon>
        <taxon>Sar</taxon>
        <taxon>Stramenopiles</taxon>
        <taxon>Ochrophyta</taxon>
        <taxon>Bacillariophyta</taxon>
        <taxon>Coscinodiscophyceae</taxon>
        <taxon>Thalassiosirophycidae</taxon>
        <taxon>Stephanodiscales</taxon>
        <taxon>Stephanodiscaceae</taxon>
        <taxon>Cyclotella</taxon>
    </lineage>
</organism>
<proteinExistence type="inferred from homology"/>
<accession>A0ABD3PEI2</accession>